<dbReference type="SMART" id="SM00507">
    <property type="entry name" value="HNHc"/>
    <property type="match status" value="2"/>
</dbReference>
<gene>
    <name evidence="2" type="ORF">KOM_12_531</name>
</gene>
<keyword evidence="2" id="KW-0378">Hydrolase</keyword>
<evidence type="ECO:0000313" key="2">
    <source>
        <dbReference type="EMBL" id="QYA18799.1"/>
    </source>
</evidence>
<keyword evidence="2" id="KW-0540">Nuclease</keyword>
<evidence type="ECO:0000259" key="1">
    <source>
        <dbReference type="SMART" id="SM00507"/>
    </source>
</evidence>
<feature type="domain" description="HNH nuclease" evidence="1">
    <location>
        <begin position="247"/>
        <end position="297"/>
    </location>
</feature>
<organism evidence="2">
    <name type="scientific">Clandestinovirus</name>
    <dbReference type="NCBI Taxonomy" id="2831644"/>
    <lineage>
        <taxon>Viruses</taxon>
    </lineage>
</organism>
<dbReference type="Pfam" id="PF13392">
    <property type="entry name" value="HNH_3"/>
    <property type="match status" value="1"/>
</dbReference>
<dbReference type="EMBL" id="MZ420154">
    <property type="protein sequence ID" value="QYA18799.1"/>
    <property type="molecule type" value="Genomic_DNA"/>
</dbReference>
<dbReference type="InterPro" id="IPR044925">
    <property type="entry name" value="His-Me_finger_sf"/>
</dbReference>
<keyword evidence="2" id="KW-0255">Endonuclease</keyword>
<dbReference type="Gene3D" id="3.90.75.20">
    <property type="match status" value="2"/>
</dbReference>
<dbReference type="SUPFAM" id="SSF54060">
    <property type="entry name" value="His-Me finger endonucleases"/>
    <property type="match status" value="2"/>
</dbReference>
<feature type="domain" description="HNH nuclease" evidence="1">
    <location>
        <begin position="59"/>
        <end position="107"/>
    </location>
</feature>
<sequence>MERICRQCSPGYEPRWLPIATHPNHEVSDTGVIRNIDSKYVMAQYEATYLRCCIAVGGKTKPISVHRAVCLAFKDQPNGKDKVNHIDCNPTHNHLDNLEWVNPSENYHHSAKQKVSIRCISVDQNGVQTQFASISDAARHYKIPSPGLVSWSCRKNAAGKQPWTSTDFGNVSFMYHPDDIHKRRTVKSAVPTSNQEWKDSPIYKHIQVSREGMVRRVVEHRKPFIYNPKCNIGGYLEARFPEYKNGPLVCKLVHDLVAETWIPNEDPETKIHVNHKDGVKTNNNVDNLEWVTRSENSIHSSYTLGRRIRAVQEIDEHGVVIQTFPSVEKARDALSAKTHSSIRRIILKNKRTTNGHYLRYADGNDNGCKRKAVQSNTPNKRQKTCS</sequence>
<accession>A0A8F8KRG2</accession>
<name>A0A8F8KRG2_9VIRU</name>
<protein>
    <submittedName>
        <fullName evidence="2">HNH endonuclease</fullName>
    </submittedName>
</protein>
<proteinExistence type="predicted"/>
<reference evidence="2" key="1">
    <citation type="submission" date="2021-06" db="EMBL/GenBank/DDBJ databases">
        <authorList>
            <person name="Rolland C."/>
        </authorList>
    </citation>
    <scope>NUCLEOTIDE SEQUENCE</scope>
    <source>
        <strain evidence="2">347.936635</strain>
    </source>
</reference>
<dbReference type="GO" id="GO:0004519">
    <property type="term" value="F:endonuclease activity"/>
    <property type="evidence" value="ECO:0007669"/>
    <property type="project" value="UniProtKB-KW"/>
</dbReference>
<dbReference type="InterPro" id="IPR003615">
    <property type="entry name" value="HNH_nuc"/>
</dbReference>